<evidence type="ECO:0000256" key="1">
    <source>
        <dbReference type="SAM" id="Phobius"/>
    </source>
</evidence>
<name>C7SDP3_9NEOP</name>
<geneLocation type="mitochondrion" evidence="2"/>
<dbReference type="RefSeq" id="YP_003162788.1">
    <property type="nucleotide sequence ID" value="NC_013185.1"/>
</dbReference>
<keyword evidence="2" id="KW-0496">Mitochondrion</keyword>
<proteinExistence type="predicted"/>
<dbReference type="CTD" id="4509"/>
<accession>C7SDP3</accession>
<keyword evidence="1" id="KW-1133">Transmembrane helix</keyword>
<keyword evidence="1" id="KW-0472">Membrane</keyword>
<sequence>MPQMAPMSWATMYMYIIMMMLMFNYMIYFNKSNKLMIEKTKKNNHNKNWKW</sequence>
<dbReference type="AlphaFoldDB" id="C7SDP3"/>
<dbReference type="GeneID" id="8382106"/>
<gene>
    <name evidence="2" type="primary">ATP8</name>
</gene>
<organism evidence="2">
    <name type="scientific">Ramulus hainanense</name>
    <dbReference type="NCBI Taxonomy" id="556494"/>
    <lineage>
        <taxon>Eukaryota</taxon>
        <taxon>Metazoa</taxon>
        <taxon>Ecdysozoa</taxon>
        <taxon>Arthropoda</taxon>
        <taxon>Hexapoda</taxon>
        <taxon>Insecta</taxon>
        <taxon>Pterygota</taxon>
        <taxon>Neoptera</taxon>
        <taxon>Polyneoptera</taxon>
        <taxon>Phasmatodea</taxon>
        <taxon>Verophasmatodea</taxon>
        <taxon>Anareolatae</taxon>
        <taxon>Phasmatidae</taxon>
        <taxon>Clitumninae</taxon>
        <taxon>Clitumnini</taxon>
        <taxon>Ramulus</taxon>
    </lineage>
</organism>
<reference evidence="2" key="1">
    <citation type="submission" date="2008-08" db="EMBL/GenBank/DDBJ databases">
        <title>The complete mitochondrial genome of Baculum hainanense.</title>
        <authorList>
            <person name="Hua J."/>
            <person name="Li M."/>
            <person name="Dong P."/>
            <person name="Cui Y."/>
            <person name="Bu W."/>
        </authorList>
    </citation>
    <scope>NUCLEOTIDE SEQUENCE</scope>
</reference>
<feature type="transmembrane region" description="Helical" evidence="1">
    <location>
        <begin position="12"/>
        <end position="29"/>
    </location>
</feature>
<dbReference type="EMBL" id="FJ156750">
    <property type="protein sequence ID" value="ACH78284.1"/>
    <property type="molecule type" value="Genomic_DNA"/>
</dbReference>
<protein>
    <submittedName>
        <fullName evidence="2">ATP synthase F0 subunit 8</fullName>
    </submittedName>
</protein>
<keyword evidence="1" id="KW-0812">Transmembrane</keyword>
<evidence type="ECO:0000313" key="2">
    <source>
        <dbReference type="EMBL" id="ACH78284.1"/>
    </source>
</evidence>